<dbReference type="Proteomes" id="UP000236003">
    <property type="component" value="Unassembled WGS sequence"/>
</dbReference>
<dbReference type="EMBL" id="POUM01000008">
    <property type="protein sequence ID" value="PNF59569.1"/>
    <property type="molecule type" value="Genomic_DNA"/>
</dbReference>
<dbReference type="InterPro" id="IPR042240">
    <property type="entry name" value="CHASE_sf"/>
</dbReference>
<dbReference type="AlphaFoldDB" id="A0A2N8RES0"/>
<feature type="transmembrane region" description="Helical" evidence="11">
    <location>
        <begin position="313"/>
        <end position="336"/>
    </location>
</feature>
<dbReference type="Gene3D" id="3.30.450.20">
    <property type="entry name" value="PAS domain"/>
    <property type="match status" value="2"/>
</dbReference>
<dbReference type="InterPro" id="IPR013767">
    <property type="entry name" value="PAS_fold"/>
</dbReference>
<dbReference type="SUPFAM" id="SSF55785">
    <property type="entry name" value="PYP-like sensor domain (PAS domain)"/>
    <property type="match status" value="2"/>
</dbReference>
<dbReference type="PROSITE" id="PS50110">
    <property type="entry name" value="RESPONSE_REGULATORY"/>
    <property type="match status" value="3"/>
</dbReference>
<evidence type="ECO:0000256" key="3">
    <source>
        <dbReference type="ARBA" id="ARBA00012438"/>
    </source>
</evidence>
<evidence type="ECO:0000256" key="2">
    <source>
        <dbReference type="ARBA" id="ARBA00004370"/>
    </source>
</evidence>
<evidence type="ECO:0000256" key="5">
    <source>
        <dbReference type="ARBA" id="ARBA00022679"/>
    </source>
</evidence>
<keyword evidence="4 10" id="KW-0597">Phosphoprotein</keyword>
<evidence type="ECO:0000256" key="1">
    <source>
        <dbReference type="ARBA" id="ARBA00000085"/>
    </source>
</evidence>
<dbReference type="EC" id="2.7.13.3" evidence="3"/>
<dbReference type="Gene3D" id="3.30.565.10">
    <property type="entry name" value="Histidine kinase-like ATPase, C-terminal domain"/>
    <property type="match status" value="1"/>
</dbReference>
<feature type="domain" description="Response regulatory" evidence="13">
    <location>
        <begin position="857"/>
        <end position="969"/>
    </location>
</feature>
<feature type="domain" description="PAS" evidence="14">
    <location>
        <begin position="465"/>
        <end position="534"/>
    </location>
</feature>
<evidence type="ECO:0000259" key="14">
    <source>
        <dbReference type="PROSITE" id="PS50112"/>
    </source>
</evidence>
<dbReference type="SUPFAM" id="SSF55874">
    <property type="entry name" value="ATPase domain of HSP90 chaperone/DNA topoisomerase II/histidine kinase"/>
    <property type="match status" value="1"/>
</dbReference>
<evidence type="ECO:0000259" key="12">
    <source>
        <dbReference type="PROSITE" id="PS50109"/>
    </source>
</evidence>
<feature type="modified residue" description="4-aspartylphosphate" evidence="10">
    <location>
        <position position="906"/>
    </location>
</feature>
<proteinExistence type="predicted"/>
<dbReference type="InterPro" id="IPR035965">
    <property type="entry name" value="PAS-like_dom_sf"/>
</dbReference>
<feature type="domain" description="Histidine kinase" evidence="12">
    <location>
        <begin position="610"/>
        <end position="835"/>
    </location>
</feature>
<dbReference type="InterPro" id="IPR006189">
    <property type="entry name" value="CHASE_dom"/>
</dbReference>
<comment type="caution">
    <text evidence="17">The sequence shown here is derived from an EMBL/GenBank/DDBJ whole genome shotgun (WGS) entry which is preliminary data.</text>
</comment>
<dbReference type="Pfam" id="PF13426">
    <property type="entry name" value="PAS_9"/>
    <property type="match status" value="1"/>
</dbReference>
<dbReference type="SMART" id="SM00091">
    <property type="entry name" value="PAS"/>
    <property type="match status" value="2"/>
</dbReference>
<dbReference type="SMART" id="SM00387">
    <property type="entry name" value="HATPase_c"/>
    <property type="match status" value="1"/>
</dbReference>
<keyword evidence="6 11" id="KW-0812">Transmembrane</keyword>
<dbReference type="FunFam" id="3.30.565.10:FF:000078">
    <property type="entry name" value="Two-component sensor histidine kinase"/>
    <property type="match status" value="1"/>
</dbReference>
<evidence type="ECO:0000259" key="13">
    <source>
        <dbReference type="PROSITE" id="PS50110"/>
    </source>
</evidence>
<dbReference type="SMART" id="SM00086">
    <property type="entry name" value="PAC"/>
    <property type="match status" value="2"/>
</dbReference>
<dbReference type="PROSITE" id="PS50839">
    <property type="entry name" value="CHASE"/>
    <property type="match status" value="1"/>
</dbReference>
<dbReference type="InterPro" id="IPR003661">
    <property type="entry name" value="HisK_dim/P_dom"/>
</dbReference>
<evidence type="ECO:0000256" key="9">
    <source>
        <dbReference type="ARBA" id="ARBA00023136"/>
    </source>
</evidence>
<dbReference type="SMART" id="SM00448">
    <property type="entry name" value="REC"/>
    <property type="match status" value="3"/>
</dbReference>
<organism evidence="17 18">
    <name type="scientific">Stutzerimonas stutzeri</name>
    <name type="common">Pseudomonas stutzeri</name>
    <dbReference type="NCBI Taxonomy" id="316"/>
    <lineage>
        <taxon>Bacteria</taxon>
        <taxon>Pseudomonadati</taxon>
        <taxon>Pseudomonadota</taxon>
        <taxon>Gammaproteobacteria</taxon>
        <taxon>Pseudomonadales</taxon>
        <taxon>Pseudomonadaceae</taxon>
        <taxon>Stutzerimonas</taxon>
    </lineage>
</organism>
<comment type="subcellular location">
    <subcellularLocation>
        <location evidence="2">Membrane</location>
    </subcellularLocation>
</comment>
<dbReference type="Pfam" id="PF00989">
    <property type="entry name" value="PAS"/>
    <property type="match status" value="1"/>
</dbReference>
<dbReference type="InterPro" id="IPR003594">
    <property type="entry name" value="HATPase_dom"/>
</dbReference>
<evidence type="ECO:0000256" key="4">
    <source>
        <dbReference type="ARBA" id="ARBA00022553"/>
    </source>
</evidence>
<dbReference type="CDD" id="cd16922">
    <property type="entry name" value="HATPase_EvgS-ArcB-TorS-like"/>
    <property type="match status" value="1"/>
</dbReference>
<evidence type="ECO:0000259" key="16">
    <source>
        <dbReference type="PROSITE" id="PS50839"/>
    </source>
</evidence>
<evidence type="ECO:0000313" key="18">
    <source>
        <dbReference type="Proteomes" id="UP000236003"/>
    </source>
</evidence>
<keyword evidence="8 11" id="KW-1133">Transmembrane helix</keyword>
<feature type="domain" description="CHASE" evidence="16">
    <location>
        <begin position="136"/>
        <end position="296"/>
    </location>
</feature>
<dbReference type="PROSITE" id="PS50113">
    <property type="entry name" value="PAC"/>
    <property type="match status" value="1"/>
</dbReference>
<evidence type="ECO:0000256" key="6">
    <source>
        <dbReference type="ARBA" id="ARBA00022692"/>
    </source>
</evidence>
<dbReference type="Pfam" id="PF00512">
    <property type="entry name" value="HisKA"/>
    <property type="match status" value="1"/>
</dbReference>
<comment type="catalytic activity">
    <reaction evidence="1">
        <text>ATP + protein L-histidine = ADP + protein N-phospho-L-histidine.</text>
        <dbReference type="EC" id="2.7.13.3"/>
    </reaction>
</comment>
<feature type="modified residue" description="4-aspartylphosphate" evidence="10">
    <location>
        <position position="1026"/>
    </location>
</feature>
<feature type="domain" description="Response regulatory" evidence="13">
    <location>
        <begin position="1112"/>
        <end position="1227"/>
    </location>
</feature>
<dbReference type="Pfam" id="PF03924">
    <property type="entry name" value="CHASE"/>
    <property type="match status" value="1"/>
</dbReference>
<keyword evidence="7 17" id="KW-0418">Kinase</keyword>
<keyword evidence="9 11" id="KW-0472">Membrane</keyword>
<dbReference type="SUPFAM" id="SSF52172">
    <property type="entry name" value="CheY-like"/>
    <property type="match status" value="3"/>
</dbReference>
<evidence type="ECO:0000313" key="17">
    <source>
        <dbReference type="EMBL" id="PNF59569.1"/>
    </source>
</evidence>
<evidence type="ECO:0000256" key="11">
    <source>
        <dbReference type="SAM" id="Phobius"/>
    </source>
</evidence>
<dbReference type="InterPro" id="IPR001789">
    <property type="entry name" value="Sig_transdc_resp-reg_receiver"/>
</dbReference>
<dbReference type="PROSITE" id="PS50112">
    <property type="entry name" value="PAS"/>
    <property type="match status" value="2"/>
</dbReference>
<evidence type="ECO:0000259" key="15">
    <source>
        <dbReference type="PROSITE" id="PS50113"/>
    </source>
</evidence>
<protein>
    <recommendedName>
        <fullName evidence="3">histidine kinase</fullName>
        <ecNumber evidence="3">2.7.13.3</ecNumber>
    </recommendedName>
</protein>
<evidence type="ECO:0000256" key="10">
    <source>
        <dbReference type="PROSITE-ProRule" id="PRU00169"/>
    </source>
</evidence>
<dbReference type="SMART" id="SM00388">
    <property type="entry name" value="HisKA"/>
    <property type="match status" value="1"/>
</dbReference>
<dbReference type="InterPro" id="IPR036890">
    <property type="entry name" value="HATPase_C_sf"/>
</dbReference>
<dbReference type="CDD" id="cd17546">
    <property type="entry name" value="REC_hyHK_CKI1_RcsC-like"/>
    <property type="match status" value="1"/>
</dbReference>
<dbReference type="NCBIfam" id="TIGR00229">
    <property type="entry name" value="sensory_box"/>
    <property type="match status" value="2"/>
</dbReference>
<dbReference type="GO" id="GO:0016020">
    <property type="term" value="C:membrane"/>
    <property type="evidence" value="ECO:0007669"/>
    <property type="project" value="UniProtKB-SubCell"/>
</dbReference>
<dbReference type="PANTHER" id="PTHR43047">
    <property type="entry name" value="TWO-COMPONENT HISTIDINE PROTEIN KINASE"/>
    <property type="match status" value="1"/>
</dbReference>
<feature type="modified residue" description="4-aspartylphosphate" evidence="10">
    <location>
        <position position="1161"/>
    </location>
</feature>
<feature type="domain" description="PAS" evidence="14">
    <location>
        <begin position="354"/>
        <end position="428"/>
    </location>
</feature>
<dbReference type="InterPro" id="IPR000700">
    <property type="entry name" value="PAS-assoc_C"/>
</dbReference>
<reference evidence="17 18" key="1">
    <citation type="submission" date="2018-01" db="EMBL/GenBank/DDBJ databases">
        <title>Denitrification phenotypes of diverse strains of Pseudomonas stutzeri.</title>
        <authorList>
            <person name="Milligan D.A."/>
            <person name="Bergaust L."/>
            <person name="Bakken L.R."/>
            <person name="Frostegard A."/>
        </authorList>
    </citation>
    <scope>NUCLEOTIDE SEQUENCE [LARGE SCALE GENOMIC DNA]</scope>
    <source>
        <strain evidence="17 18">CCUG 44592</strain>
    </source>
</reference>
<evidence type="ECO:0000256" key="7">
    <source>
        <dbReference type="ARBA" id="ARBA00022777"/>
    </source>
</evidence>
<dbReference type="InterPro" id="IPR005467">
    <property type="entry name" value="His_kinase_dom"/>
</dbReference>
<dbReference type="InterPro" id="IPR036097">
    <property type="entry name" value="HisK_dim/P_sf"/>
</dbReference>
<dbReference type="InterPro" id="IPR001610">
    <property type="entry name" value="PAC"/>
</dbReference>
<dbReference type="InterPro" id="IPR004358">
    <property type="entry name" value="Sig_transdc_His_kin-like_C"/>
</dbReference>
<name>A0A2N8RES0_STUST</name>
<dbReference type="RefSeq" id="WP_102820626.1">
    <property type="nucleotide sequence ID" value="NZ_JAMOHR010000008.1"/>
</dbReference>
<dbReference type="GO" id="GO:0000155">
    <property type="term" value="F:phosphorelay sensor kinase activity"/>
    <property type="evidence" value="ECO:0007669"/>
    <property type="project" value="InterPro"/>
</dbReference>
<dbReference type="Gene3D" id="3.30.450.350">
    <property type="entry name" value="CHASE domain"/>
    <property type="match status" value="1"/>
</dbReference>
<dbReference type="Gene3D" id="3.40.50.2300">
    <property type="match status" value="3"/>
</dbReference>
<dbReference type="Pfam" id="PF02518">
    <property type="entry name" value="HATPase_c"/>
    <property type="match status" value="1"/>
</dbReference>
<feature type="transmembrane region" description="Helical" evidence="11">
    <location>
        <begin position="12"/>
        <end position="32"/>
    </location>
</feature>
<dbReference type="PRINTS" id="PR00344">
    <property type="entry name" value="BCTRLSENSOR"/>
</dbReference>
<dbReference type="SMART" id="SM01079">
    <property type="entry name" value="CHASE"/>
    <property type="match status" value="1"/>
</dbReference>
<sequence length="1239" mass="137918">MDDRPALHSRRSWLPLLVALALMAGLGGWIGWQWYVQEQRSRIEQEQRFTFAVDDIEHTLRERMRAYEMVLRGLAGVVAGNDDVKVDEWARAADQLQLQDFYPGIQGVALARHATPATLETMINHIRSMGRDRFRMYPPGERDEYVVTDYIHPTDWRNRRVLGFDLFSEATRREAITTARNTGNPVLTGPLRLKQETEQNVQMGVLLFFPLYASTAPVTTEEERKRAFVGSLHGAFRLTDLMEGILGSRSRMLQLQLFDAASPEAPLLTGRAPVSTDAAFQRIRNIYMYGRSWQLQVASTPEYEAVLRDNNRAFSLAAALTAAALFSLLVGGYLYLRERALRSSQALSLQLQEREARFRQLIEQLPVATLLCNAGGRIELANQSAGQLLASSTELLAGERVSRYVPGVLGEQTLRQLRETSQLELQAQREDGKPIPVAVSLTSFSHDDEFYYVLNLLDLQARKRDEERFRNVVEASPNAFVLVDAQGEIVMVNRQTEILFGYSRQDLVGQPVEVLLPEALREAHHGLRQGYAENPEPRRMGSNRELFGRHRDGSALPVEIGLSPLRSGDEQLVQAVIIDISHRKAAERRLRDQADQLAVANRYKSEFLANMSHELRTPLNSILILSDQLRQNGAGNLNDKQVRHADIIHRAGHELLELINDVLDLAKIESGRMQLKLEPLNLRELLNELDVALGPMAEQKGLALKMTVDPDVPLTLNSDRARLQQILHNLLTNALKFTERGGVELLASCLPADGQAGPLLQLQVRDSGIGIAPDQQERIFQAFQQIDGSISRHYGGTGLGLAITRQLVEVLGGHLTVVSELGQGATFTVQLPVELIAGTPAQSLLPPQPQRRGRGPGLLIIEDDADFASVVAEVGQSHGFTSLICSTGQQGLEALNREHFAAVILDILLPDISGWQVHRELRADERHQGMPVMIISCVPQPHDWHDDGSRYLVKPVAQSELERIFSELARHDHNPLRLLLVETDPRRRMLIRDYFERLGYSVTLAATAEAARLAYAEQAFTVVVTDHELADGNGLDLLDALERLRSLRAVTVLVNSRKPLSEDDMQRLRRYSASSLSKDEDVERMGALIRPEPATPASSAAASLQVTAAGRRVLLMDQDVRLIYSLTAQLDQLGLQVVPVTSADEAIERFEEDAFDLVLLDMSQPGADGPELAQRLKRGHDCQAPIIALVVTDNDEERERCAAAGADDVLVKPVEPAPLQELTRHWLGLEAGATDADEE</sequence>
<dbReference type="GO" id="GO:0006355">
    <property type="term" value="P:regulation of DNA-templated transcription"/>
    <property type="evidence" value="ECO:0007669"/>
    <property type="project" value="InterPro"/>
</dbReference>
<feature type="domain" description="Response regulatory" evidence="13">
    <location>
        <begin position="977"/>
        <end position="1093"/>
    </location>
</feature>
<gene>
    <name evidence="17" type="ORF">CXK99_11185</name>
</gene>
<dbReference type="SUPFAM" id="SSF47384">
    <property type="entry name" value="Homodimeric domain of signal transducing histidine kinase"/>
    <property type="match status" value="1"/>
</dbReference>
<dbReference type="CDD" id="cd00130">
    <property type="entry name" value="PAS"/>
    <property type="match status" value="2"/>
</dbReference>
<dbReference type="InterPro" id="IPR000014">
    <property type="entry name" value="PAS"/>
</dbReference>
<keyword evidence="5" id="KW-0808">Transferase</keyword>
<feature type="domain" description="PAC" evidence="15">
    <location>
        <begin position="542"/>
        <end position="592"/>
    </location>
</feature>
<dbReference type="InterPro" id="IPR011006">
    <property type="entry name" value="CheY-like_superfamily"/>
</dbReference>
<accession>A0A2N8RES0</accession>
<dbReference type="CDD" id="cd00082">
    <property type="entry name" value="HisKA"/>
    <property type="match status" value="1"/>
</dbReference>
<dbReference type="Gene3D" id="1.10.287.130">
    <property type="match status" value="1"/>
</dbReference>
<dbReference type="Pfam" id="PF00072">
    <property type="entry name" value="Response_reg"/>
    <property type="match status" value="3"/>
</dbReference>
<evidence type="ECO:0000256" key="8">
    <source>
        <dbReference type="ARBA" id="ARBA00022989"/>
    </source>
</evidence>
<dbReference type="PROSITE" id="PS50109">
    <property type="entry name" value="HIS_KIN"/>
    <property type="match status" value="1"/>
</dbReference>